<gene>
    <name evidence="1" type="ORF">H8718_10985</name>
</gene>
<evidence type="ECO:0008006" key="3">
    <source>
        <dbReference type="Google" id="ProtNLM"/>
    </source>
</evidence>
<sequence>MKVLKFLLAGCLVLAGIGVVGTGVTFGEVYKNNQTVYEASESADLNQAALENVYIESDVPVRIMPTEGKARVEFEASGHGLMIPEPKYKLDVTSEGKSSYINLKEVQGPEVYLFTNNIRQELTVYLPEKDMNTLKVVTNTLNYHKSFSYASKANINDLVLNVGAIDLDLEGNYNQVDIRSRNSGNGSIKIHSNTPAVMYIEGECNTNLTGQIQQVHVNNIYNSDGKTININSDLEAKIKVDNRYSDVLIEGKVKDITMNTQGGNLFVDSNTSYNILINASDYVDTNLKGMIETATIESEYGNVRLYPTGTPKRIEVLGNDVNVHAVLPADISGFEIKRKTEGYAEEDMNNFYTDFEVKSETMGEQLKRIYFGDEAMKMYISSVYGEVYVTR</sequence>
<evidence type="ECO:0000313" key="2">
    <source>
        <dbReference type="Proteomes" id="UP000655830"/>
    </source>
</evidence>
<organism evidence="1 2">
    <name type="scientific">Zhenhengia yiwuensis</name>
    <dbReference type="NCBI Taxonomy" id="2763666"/>
    <lineage>
        <taxon>Bacteria</taxon>
        <taxon>Bacillati</taxon>
        <taxon>Bacillota</taxon>
        <taxon>Clostridia</taxon>
        <taxon>Lachnospirales</taxon>
        <taxon>Lachnospiraceae</taxon>
        <taxon>Zhenhengia</taxon>
    </lineage>
</organism>
<keyword evidence="2" id="KW-1185">Reference proteome</keyword>
<comment type="caution">
    <text evidence="1">The sequence shown here is derived from an EMBL/GenBank/DDBJ whole genome shotgun (WGS) entry which is preliminary data.</text>
</comment>
<protein>
    <recommendedName>
        <fullName evidence="3">Adhesin domain-containing protein</fullName>
    </recommendedName>
</protein>
<dbReference type="RefSeq" id="WP_249332935.1">
    <property type="nucleotide sequence ID" value="NZ_JACRSY010000016.1"/>
</dbReference>
<evidence type="ECO:0000313" key="1">
    <source>
        <dbReference type="EMBL" id="MBC8580046.1"/>
    </source>
</evidence>
<proteinExistence type="predicted"/>
<accession>A0A926EFB8</accession>
<name>A0A926EFB8_9FIRM</name>
<dbReference type="Proteomes" id="UP000655830">
    <property type="component" value="Unassembled WGS sequence"/>
</dbReference>
<dbReference type="EMBL" id="JACRSY010000016">
    <property type="protein sequence ID" value="MBC8580046.1"/>
    <property type="molecule type" value="Genomic_DNA"/>
</dbReference>
<dbReference type="AlphaFoldDB" id="A0A926EFB8"/>
<reference evidence="1" key="1">
    <citation type="submission" date="2020-08" db="EMBL/GenBank/DDBJ databases">
        <title>Genome public.</title>
        <authorList>
            <person name="Liu C."/>
            <person name="Sun Q."/>
        </authorList>
    </citation>
    <scope>NUCLEOTIDE SEQUENCE</scope>
    <source>
        <strain evidence="1">NSJ-12</strain>
    </source>
</reference>